<dbReference type="OrthoDB" id="2639934at2"/>
<dbReference type="EMBL" id="WNZZ01000004">
    <property type="protein sequence ID" value="MUG22484.1"/>
    <property type="molecule type" value="Genomic_DNA"/>
</dbReference>
<evidence type="ECO:0000256" key="1">
    <source>
        <dbReference type="SAM" id="MobiDB-lite"/>
    </source>
</evidence>
<dbReference type="SUPFAM" id="SSF140453">
    <property type="entry name" value="EsxAB dimer-like"/>
    <property type="match status" value="1"/>
</dbReference>
<evidence type="ECO:0000313" key="3">
    <source>
        <dbReference type="Proteomes" id="UP000442469"/>
    </source>
</evidence>
<organism evidence="2 3">
    <name type="scientific">Paenibacillus macerans</name>
    <name type="common">Bacillus macerans</name>
    <dbReference type="NCBI Taxonomy" id="44252"/>
    <lineage>
        <taxon>Bacteria</taxon>
        <taxon>Bacillati</taxon>
        <taxon>Bacillota</taxon>
        <taxon>Bacilli</taxon>
        <taxon>Bacillales</taxon>
        <taxon>Paenibacillaceae</taxon>
        <taxon>Paenibacillus</taxon>
    </lineage>
</organism>
<reference evidence="2 3" key="1">
    <citation type="submission" date="2019-11" db="EMBL/GenBank/DDBJ databases">
        <title>Draft genome sequences of five Paenibacillus species of dairy origin.</title>
        <authorList>
            <person name="Olajide A.M."/>
            <person name="Chen S."/>
            <person name="Lapointe G."/>
        </authorList>
    </citation>
    <scope>NUCLEOTIDE SEQUENCE [LARGE SCALE GENOMIC DNA]</scope>
    <source>
        <strain evidence="2 3">3CT49</strain>
    </source>
</reference>
<feature type="region of interest" description="Disordered" evidence="1">
    <location>
        <begin position="90"/>
        <end position="111"/>
    </location>
</feature>
<dbReference type="NCBIfam" id="TIGR03930">
    <property type="entry name" value="WXG100_ESAT6"/>
    <property type="match status" value="1"/>
</dbReference>
<protein>
    <submittedName>
        <fullName evidence="2">WXG100 family type VII secretion target</fullName>
    </submittedName>
</protein>
<sequence>MTDQLRGESYMASPGEISSAARKVHTKAMDLKNAERRFSSTLGGIDTWWKGQAGKAFAEDYNQQAKRAMERLCAEMENMKSALDRLSSEIRNADEERRRKELLERQRKAAR</sequence>
<evidence type="ECO:0000313" key="2">
    <source>
        <dbReference type="EMBL" id="MUG22484.1"/>
    </source>
</evidence>
<dbReference type="RefSeq" id="WP_082207967.1">
    <property type="nucleotide sequence ID" value="NZ_BGML01000015.1"/>
</dbReference>
<dbReference type="InterPro" id="IPR036689">
    <property type="entry name" value="ESAT-6-like_sf"/>
</dbReference>
<dbReference type="Gene3D" id="1.10.287.1060">
    <property type="entry name" value="ESAT-6-like"/>
    <property type="match status" value="1"/>
</dbReference>
<dbReference type="InterPro" id="IPR010310">
    <property type="entry name" value="T7SS_ESAT-6-like"/>
</dbReference>
<proteinExistence type="predicted"/>
<accession>A0A6N8ESG5</accession>
<name>A0A6N8ESG5_PAEMA</name>
<gene>
    <name evidence="2" type="ORF">GNQ08_08660</name>
</gene>
<dbReference type="Proteomes" id="UP000442469">
    <property type="component" value="Unassembled WGS sequence"/>
</dbReference>
<dbReference type="AlphaFoldDB" id="A0A6N8ESG5"/>
<dbReference type="Pfam" id="PF06013">
    <property type="entry name" value="WXG100"/>
    <property type="match status" value="1"/>
</dbReference>
<comment type="caution">
    <text evidence="2">The sequence shown here is derived from an EMBL/GenBank/DDBJ whole genome shotgun (WGS) entry which is preliminary data.</text>
</comment>